<dbReference type="PROSITE" id="PS51257">
    <property type="entry name" value="PROKAR_LIPOPROTEIN"/>
    <property type="match status" value="1"/>
</dbReference>
<gene>
    <name evidence="2" type="ORF">AAV32_09320</name>
    <name evidence="3" type="ORF">EV679_2528</name>
</gene>
<dbReference type="Proteomes" id="UP000292039">
    <property type="component" value="Unassembled WGS sequence"/>
</dbReference>
<proteinExistence type="predicted"/>
<protein>
    <recommendedName>
        <fullName evidence="6">Lipoprotein</fullName>
    </recommendedName>
</protein>
<name>A0A171KSA6_9BURK</name>
<organism evidence="2 4">
    <name type="scientific">Kerstersia gyiorum</name>
    <dbReference type="NCBI Taxonomy" id="206506"/>
    <lineage>
        <taxon>Bacteria</taxon>
        <taxon>Pseudomonadati</taxon>
        <taxon>Pseudomonadota</taxon>
        <taxon>Betaproteobacteria</taxon>
        <taxon>Burkholderiales</taxon>
        <taxon>Alcaligenaceae</taxon>
        <taxon>Kerstersia</taxon>
    </lineage>
</organism>
<keyword evidence="1" id="KW-0732">Signal</keyword>
<feature type="signal peptide" evidence="1">
    <location>
        <begin position="1"/>
        <end position="18"/>
    </location>
</feature>
<dbReference type="AlphaFoldDB" id="A0A171KSA6"/>
<reference evidence="2 4" key="1">
    <citation type="submission" date="2015-04" db="EMBL/GenBank/DDBJ databases">
        <title>Genome sequence of Kerstersia gyiorum CG1.</title>
        <authorList>
            <person name="Greninger A.L."/>
            <person name="Kozyreva V."/>
            <person name="Chaturvedi V."/>
        </authorList>
    </citation>
    <scope>NUCLEOTIDE SEQUENCE [LARGE SCALE GENOMIC DNA]</scope>
    <source>
        <strain evidence="2 4">CG1</strain>
    </source>
</reference>
<dbReference type="EMBL" id="LBNE01000005">
    <property type="protein sequence ID" value="KKO71773.1"/>
    <property type="molecule type" value="Genomic_DNA"/>
</dbReference>
<evidence type="ECO:0000313" key="5">
    <source>
        <dbReference type="Proteomes" id="UP000292039"/>
    </source>
</evidence>
<comment type="caution">
    <text evidence="2">The sequence shown here is derived from an EMBL/GenBank/DDBJ whole genome shotgun (WGS) entry which is preliminary data.</text>
</comment>
<sequence>MKRTVPMLLALAAVSILSGCGESSKISQNNTCIYSTDEEAKACKPGELAYFRPQSWGNQQLPLQVAALYCDFDHQIMHTDAGVLCVFTDKRLHLLDAE</sequence>
<feature type="chain" id="PRO_5036007462" description="Lipoprotein" evidence="1">
    <location>
        <begin position="19"/>
        <end position="98"/>
    </location>
</feature>
<dbReference type="EMBL" id="SGWZ01000004">
    <property type="protein sequence ID" value="RZS67314.1"/>
    <property type="molecule type" value="Genomic_DNA"/>
</dbReference>
<evidence type="ECO:0008006" key="6">
    <source>
        <dbReference type="Google" id="ProtNLM"/>
    </source>
</evidence>
<dbReference type="RefSeq" id="WP_068370683.1">
    <property type="nucleotide sequence ID" value="NZ_CBCSEB010000008.1"/>
</dbReference>
<dbReference type="OrthoDB" id="7064820at2"/>
<accession>A0A171KSA6</accession>
<evidence type="ECO:0000313" key="3">
    <source>
        <dbReference type="EMBL" id="RZS67314.1"/>
    </source>
</evidence>
<dbReference type="GeneID" id="99726902"/>
<reference evidence="3 5" key="2">
    <citation type="submission" date="2019-02" db="EMBL/GenBank/DDBJ databases">
        <title>Genomic Encyclopedia of Type Strains, Phase IV (KMG-IV): sequencing the most valuable type-strain genomes for metagenomic binning, comparative biology and taxonomic classification.</title>
        <authorList>
            <person name="Goeker M."/>
        </authorList>
    </citation>
    <scope>NUCLEOTIDE SEQUENCE [LARGE SCALE GENOMIC DNA]</scope>
    <source>
        <strain evidence="3 5">DSM 16618</strain>
    </source>
</reference>
<evidence type="ECO:0000313" key="4">
    <source>
        <dbReference type="Proteomes" id="UP000078084"/>
    </source>
</evidence>
<evidence type="ECO:0000313" key="2">
    <source>
        <dbReference type="EMBL" id="KKO71773.1"/>
    </source>
</evidence>
<keyword evidence="4" id="KW-1185">Reference proteome</keyword>
<dbReference type="Proteomes" id="UP000078084">
    <property type="component" value="Unassembled WGS sequence"/>
</dbReference>
<evidence type="ECO:0000256" key="1">
    <source>
        <dbReference type="SAM" id="SignalP"/>
    </source>
</evidence>